<gene>
    <name evidence="1" type="ORF">C0190_03540</name>
</gene>
<dbReference type="AlphaFoldDB" id="A0A2N7PNP7"/>
<comment type="caution">
    <text evidence="1">The sequence shown here is derived from an EMBL/GenBank/DDBJ whole genome shotgun (WGS) entry which is preliminary data.</text>
</comment>
<sequence length="519" mass="61414">MKQFFWDKLINFESFPFRISQLKVIQTHISYVFITDEFVYKIKKPVNFGFLDFTSLEKRKYFCEREVELNRRLSPEIYIGVVPVTEKNGKFEFEGKGKIVEYAVKMKRLPEEGMMKELLQKGEITEKHIDLIVNTLIPFYKSAETGEKVNPYGSIETIFYNTNENFDQTKKFVGIALTEEKYIHIVNYNNSFIEQKKELFERRIKEGFIRDGHGDLYSANICFDDLRKVYIFDCIEFNERFRCGDVCCDISFLAMDLDYHRHKNLSEYFIETYVKKSKDKDIYELLNFYKCYRAYVRGKIGCFTYASSEISEEERKKTLESAQRYFDLAYYYAGGIPKIIVLFGLSGTGKTFLSQNILKKLPAVYIASDIMRKKLLNLDPSKHYYAQFEKGIYSPEITLKTYEKMIEVAIEEVSYGRDVILDATFREKKFRDLLREKLKNVEAKVYWILCTAKDEVVKERISKRSLENTYSDALWDIYISQKKKFEFPEDCTPLLILDTSELLESLLNKIFQFLKNSFS</sequence>
<proteinExistence type="predicted"/>
<keyword evidence="1" id="KW-0808">Transferase</keyword>
<dbReference type="SUPFAM" id="SSF52540">
    <property type="entry name" value="P-loop containing nucleoside triphosphate hydrolases"/>
    <property type="match status" value="1"/>
</dbReference>
<dbReference type="PANTHER" id="PTHR43883:SF1">
    <property type="entry name" value="GLUCONOKINASE"/>
    <property type="match status" value="1"/>
</dbReference>
<dbReference type="InterPro" id="IPR011009">
    <property type="entry name" value="Kinase-like_dom_sf"/>
</dbReference>
<evidence type="ECO:0000313" key="1">
    <source>
        <dbReference type="EMBL" id="PMP67298.1"/>
    </source>
</evidence>
<organism evidence="1 2">
    <name type="scientific">Thermodesulfobacterium geofontis</name>
    <dbReference type="NCBI Taxonomy" id="1295609"/>
    <lineage>
        <taxon>Bacteria</taxon>
        <taxon>Pseudomonadati</taxon>
        <taxon>Thermodesulfobacteriota</taxon>
        <taxon>Thermodesulfobacteria</taxon>
        <taxon>Thermodesulfobacteriales</taxon>
        <taxon>Thermodesulfobacteriaceae</taxon>
        <taxon>Thermodesulfobacterium</taxon>
    </lineage>
</organism>
<protein>
    <submittedName>
        <fullName evidence="1">Aminoglycoside phosphotransferase</fullName>
    </submittedName>
</protein>
<dbReference type="SUPFAM" id="SSF56112">
    <property type="entry name" value="Protein kinase-like (PK-like)"/>
    <property type="match status" value="1"/>
</dbReference>
<evidence type="ECO:0000313" key="2">
    <source>
        <dbReference type="Proteomes" id="UP000235460"/>
    </source>
</evidence>
<dbReference type="InterPro" id="IPR052732">
    <property type="entry name" value="Cell-binding_unc_protein"/>
</dbReference>
<dbReference type="PANTHER" id="PTHR43883">
    <property type="entry name" value="SLR0207 PROTEIN"/>
    <property type="match status" value="1"/>
</dbReference>
<dbReference type="Gene3D" id="3.40.50.300">
    <property type="entry name" value="P-loop containing nucleotide triphosphate hydrolases"/>
    <property type="match status" value="1"/>
</dbReference>
<dbReference type="InterPro" id="IPR027417">
    <property type="entry name" value="P-loop_NTPase"/>
</dbReference>
<dbReference type="Pfam" id="PF13671">
    <property type="entry name" value="AAA_33"/>
    <property type="match status" value="1"/>
</dbReference>
<dbReference type="GO" id="GO:0016740">
    <property type="term" value="F:transferase activity"/>
    <property type="evidence" value="ECO:0007669"/>
    <property type="project" value="UniProtKB-KW"/>
</dbReference>
<accession>A0A2N7PNP7</accession>
<name>A0A2N7PNP7_9BACT</name>
<dbReference type="EMBL" id="PNIK01000053">
    <property type="protein sequence ID" value="PMP67298.1"/>
    <property type="molecule type" value="Genomic_DNA"/>
</dbReference>
<reference evidence="1 2" key="1">
    <citation type="submission" date="2018-01" db="EMBL/GenBank/DDBJ databases">
        <title>Metagenomic assembled genomes from two thermal pools in the Uzon Caldera, Kamchatka, Russia.</title>
        <authorList>
            <person name="Wilkins L."/>
            <person name="Ettinger C."/>
        </authorList>
    </citation>
    <scope>NUCLEOTIDE SEQUENCE [LARGE SCALE GENOMIC DNA]</scope>
    <source>
        <strain evidence="1">ZAV-08</strain>
    </source>
</reference>
<dbReference type="Proteomes" id="UP000235460">
    <property type="component" value="Unassembled WGS sequence"/>
</dbReference>